<dbReference type="OrthoDB" id="10056188at2759"/>
<organism evidence="2 3">
    <name type="scientific">Adineta steineri</name>
    <dbReference type="NCBI Taxonomy" id="433720"/>
    <lineage>
        <taxon>Eukaryota</taxon>
        <taxon>Metazoa</taxon>
        <taxon>Spiralia</taxon>
        <taxon>Gnathifera</taxon>
        <taxon>Rotifera</taxon>
        <taxon>Eurotatoria</taxon>
        <taxon>Bdelloidea</taxon>
        <taxon>Adinetida</taxon>
        <taxon>Adinetidae</taxon>
        <taxon>Adineta</taxon>
    </lineage>
</organism>
<dbReference type="Proteomes" id="UP000663891">
    <property type="component" value="Unassembled WGS sequence"/>
</dbReference>
<keyword evidence="1" id="KW-0732">Signal</keyword>
<gene>
    <name evidence="2" type="ORF">VCS650_LOCUS9988</name>
</gene>
<evidence type="ECO:0000313" key="3">
    <source>
        <dbReference type="Proteomes" id="UP000663891"/>
    </source>
</evidence>
<dbReference type="EMBL" id="CAJNON010000070">
    <property type="protein sequence ID" value="CAF0913727.1"/>
    <property type="molecule type" value="Genomic_DNA"/>
</dbReference>
<feature type="signal peptide" evidence="1">
    <location>
        <begin position="1"/>
        <end position="24"/>
    </location>
</feature>
<sequence>MNKTINIILVSIIVVAWLTQSVEGDICRCSCCLGNGCTATNQGSFQLDSCTSMSCIDQCRVKYASCPQNMLQSGSVQGFCTSTSALAPSKGYQQQANSIWVIMFFSLFIIVKKYM</sequence>
<name>A0A814ADY9_9BILA</name>
<dbReference type="AlphaFoldDB" id="A0A814ADY9"/>
<evidence type="ECO:0000256" key="1">
    <source>
        <dbReference type="SAM" id="SignalP"/>
    </source>
</evidence>
<evidence type="ECO:0000313" key="2">
    <source>
        <dbReference type="EMBL" id="CAF0913727.1"/>
    </source>
</evidence>
<feature type="chain" id="PRO_5032380641" evidence="1">
    <location>
        <begin position="25"/>
        <end position="115"/>
    </location>
</feature>
<accession>A0A814ADY9</accession>
<proteinExistence type="predicted"/>
<protein>
    <submittedName>
        <fullName evidence="2">Uncharacterized protein</fullName>
    </submittedName>
</protein>
<reference evidence="2" key="1">
    <citation type="submission" date="2021-02" db="EMBL/GenBank/DDBJ databases">
        <authorList>
            <person name="Nowell W R."/>
        </authorList>
    </citation>
    <scope>NUCLEOTIDE SEQUENCE</scope>
</reference>
<comment type="caution">
    <text evidence="2">The sequence shown here is derived from an EMBL/GenBank/DDBJ whole genome shotgun (WGS) entry which is preliminary data.</text>
</comment>